<dbReference type="EMBL" id="POSK01000009">
    <property type="protein sequence ID" value="PNI04057.1"/>
    <property type="molecule type" value="Genomic_DNA"/>
</dbReference>
<protein>
    <submittedName>
        <fullName evidence="3">Phospholipase</fullName>
    </submittedName>
</protein>
<name>A0A2J8I0J3_VIBDI</name>
<dbReference type="InterPro" id="IPR050955">
    <property type="entry name" value="Plant_Biomass_Hydrol_Est"/>
</dbReference>
<keyword evidence="1" id="KW-0732">Signal</keyword>
<dbReference type="SUPFAM" id="SSF53474">
    <property type="entry name" value="alpha/beta-Hydrolases"/>
    <property type="match status" value="1"/>
</dbReference>
<dbReference type="Proteomes" id="UP000236449">
    <property type="component" value="Unassembled WGS sequence"/>
</dbReference>
<dbReference type="InterPro" id="IPR029058">
    <property type="entry name" value="AB_hydrolase_fold"/>
</dbReference>
<keyword evidence="5" id="KW-1185">Reference proteome</keyword>
<dbReference type="PANTHER" id="PTHR43037">
    <property type="entry name" value="UNNAMED PRODUCT-RELATED"/>
    <property type="match status" value="1"/>
</dbReference>
<dbReference type="PANTHER" id="PTHR43037:SF1">
    <property type="entry name" value="BLL1128 PROTEIN"/>
    <property type="match status" value="1"/>
</dbReference>
<dbReference type="Gene3D" id="3.40.50.1820">
    <property type="entry name" value="alpha/beta hydrolase"/>
    <property type="match status" value="1"/>
</dbReference>
<dbReference type="OrthoDB" id="5857410at2"/>
<dbReference type="InterPro" id="IPR000801">
    <property type="entry name" value="Esterase-like"/>
</dbReference>
<comment type="caution">
    <text evidence="3">The sequence shown here is derived from an EMBL/GenBank/DDBJ whole genome shotgun (WGS) entry which is preliminary data.</text>
</comment>
<dbReference type="Proteomes" id="UP000236547">
    <property type="component" value="Unassembled WGS sequence"/>
</dbReference>
<dbReference type="EMBL" id="POSM01000061">
    <property type="protein sequence ID" value="PNH95959.1"/>
    <property type="molecule type" value="Genomic_DNA"/>
</dbReference>
<organism evidence="3 4">
    <name type="scientific">Vibrio diazotrophicus</name>
    <dbReference type="NCBI Taxonomy" id="685"/>
    <lineage>
        <taxon>Bacteria</taxon>
        <taxon>Pseudomonadati</taxon>
        <taxon>Pseudomonadota</taxon>
        <taxon>Gammaproteobacteria</taxon>
        <taxon>Vibrionales</taxon>
        <taxon>Vibrionaceae</taxon>
        <taxon>Vibrio</taxon>
    </lineage>
</organism>
<evidence type="ECO:0000313" key="2">
    <source>
        <dbReference type="EMBL" id="PNH95959.1"/>
    </source>
</evidence>
<dbReference type="Pfam" id="PF00756">
    <property type="entry name" value="Esterase"/>
    <property type="match status" value="1"/>
</dbReference>
<evidence type="ECO:0000313" key="5">
    <source>
        <dbReference type="Proteomes" id="UP000236547"/>
    </source>
</evidence>
<dbReference type="RefSeq" id="WP_102966513.1">
    <property type="nucleotide sequence ID" value="NZ_POSK01000009.1"/>
</dbReference>
<dbReference type="AlphaFoldDB" id="A0A2J8I0J3"/>
<accession>A0A2J8I0J3</accession>
<gene>
    <name evidence="3" type="ORF">C1N32_13715</name>
    <name evidence="2" type="ORF">C1O25_22095</name>
</gene>
<evidence type="ECO:0000256" key="1">
    <source>
        <dbReference type="ARBA" id="ARBA00022729"/>
    </source>
</evidence>
<evidence type="ECO:0000313" key="4">
    <source>
        <dbReference type="Proteomes" id="UP000236449"/>
    </source>
</evidence>
<sequence>MSKLKELCKELENRFSTKFFVYLPKGYNERDEKWPLIISLHGSGERGTDLELLKKEGMPKLIEEGVEFPFVMVFPQCEKFSAWEPDRIKLLVDEIVDTYHVDQSRLYLTGYSLGGYGTWATAIKYPDLFAAIAPICGFAMLGDVARLSKIPVWTFHGENDEVMPYKFTEEIANIINKNGGNAKFTLYSDTGHNCWDEAYKSEDLYNWFTSYKKH</sequence>
<evidence type="ECO:0000313" key="3">
    <source>
        <dbReference type="EMBL" id="PNI04057.1"/>
    </source>
</evidence>
<proteinExistence type="predicted"/>
<reference evidence="4 5" key="1">
    <citation type="submission" date="2018-01" db="EMBL/GenBank/DDBJ databases">
        <title>Draft genome sequences of six Vibrio diazotrophicus strains isolated from deep-sea sediments of the Baltic Sea.</title>
        <authorList>
            <person name="Castillo D."/>
            <person name="Vandieken V."/>
            <person name="Chiang O."/>
            <person name="Middelboe M."/>
        </authorList>
    </citation>
    <scope>NUCLEOTIDE SEQUENCE [LARGE SCALE GENOMIC DNA]</scope>
    <source>
        <strain evidence="3 4">60.27F</strain>
        <strain evidence="2 5">65.10M</strain>
    </source>
</reference>